<comment type="subcellular location">
    <subcellularLocation>
        <location evidence="1 5">Cell membrane</location>
        <topology evidence="1 5">Multi-pass membrane protein</topology>
    </subcellularLocation>
</comment>
<dbReference type="InterPro" id="IPR035906">
    <property type="entry name" value="MetI-like_sf"/>
</dbReference>
<reference evidence="7 8" key="1">
    <citation type="submission" date="2020-10" db="EMBL/GenBank/DDBJ databases">
        <title>Wide distribution of Phycisphaera-like planctomycetes from WD2101 soil group in peatlands and genome analysis of the first cultivated representative.</title>
        <authorList>
            <person name="Dedysh S.N."/>
            <person name="Beletsky A.V."/>
            <person name="Ivanova A."/>
            <person name="Kulichevskaya I.S."/>
            <person name="Suzina N.E."/>
            <person name="Philippov D.A."/>
            <person name="Rakitin A.L."/>
            <person name="Mardanov A.V."/>
            <person name="Ravin N.V."/>
        </authorList>
    </citation>
    <scope>NUCLEOTIDE SEQUENCE [LARGE SCALE GENOMIC DNA]</scope>
    <source>
        <strain evidence="7 8">M1803</strain>
    </source>
</reference>
<sequence>MSRVRVYLRTIEGQYIPAQRGAANKPINATHAGKVRLIDVQPGVTVAPDGAAQVLFYSGSRRPTVEVLDATGKVVETHAVWPNGVIEVKDGQEVTAGDTLARQANPLQVSQVVRAYQPNAQSQGEKTASYFSRWWEFLSDDPREANTEGGVFPAIVGTVLMTFVMIIFVVPIGVIAAIYLREYAKQGLLVTIIRISVNNLAGVPSIVFGVFGLAFFCYGLGKWIDSGPAKPIPQGQWFAMVAVIAAMVIGALLLSFLASTHSKDEKQSFATALRWGGILLWVTSAILVFVAVSGMPFFKGFFWVEASENTPVVGKSALIWASLTLALLTLPVVIVATEEALSAVPRSMREGSYACGASKWQTIRRIVLPRALPGIMTGMILAVARGAGEVAPLMLVGAVKLAPELPLSARFPFFGSDRSFMHLGFHIYDLGFQSPDSENARPLVYTTTFLLIAIVMLLNFSAMLIRSRLRKAHASGAF</sequence>
<proteinExistence type="inferred from homology"/>
<organism evidence="7 8">
    <name type="scientific">Humisphaera borealis</name>
    <dbReference type="NCBI Taxonomy" id="2807512"/>
    <lineage>
        <taxon>Bacteria</taxon>
        <taxon>Pseudomonadati</taxon>
        <taxon>Planctomycetota</taxon>
        <taxon>Phycisphaerae</taxon>
        <taxon>Tepidisphaerales</taxon>
        <taxon>Tepidisphaeraceae</taxon>
        <taxon>Humisphaera</taxon>
    </lineage>
</organism>
<dbReference type="PANTHER" id="PTHR43470">
    <property type="entry name" value="PHOSPHATE TRANSPORT SYSTEM PERMEASE PROTEIN PSTA-RELATED"/>
    <property type="match status" value="1"/>
</dbReference>
<dbReference type="PANTHER" id="PTHR43470:SF6">
    <property type="entry name" value="PHOSPHATE TRANSPORT SYSTEM PERMEASE PROTEIN PSTA"/>
    <property type="match status" value="1"/>
</dbReference>
<dbReference type="SUPFAM" id="SSF161098">
    <property type="entry name" value="MetI-like"/>
    <property type="match status" value="2"/>
</dbReference>
<gene>
    <name evidence="7" type="ORF">IPV69_01085</name>
</gene>
<dbReference type="EMBL" id="CP063458">
    <property type="protein sequence ID" value="QOV92301.1"/>
    <property type="molecule type" value="Genomic_DNA"/>
</dbReference>
<feature type="transmembrane region" description="Helical" evidence="5">
    <location>
        <begin position="367"/>
        <end position="387"/>
    </location>
</feature>
<protein>
    <submittedName>
        <fullName evidence="7">ABC transporter permease subunit</fullName>
    </submittedName>
</protein>
<evidence type="ECO:0000256" key="1">
    <source>
        <dbReference type="ARBA" id="ARBA00004651"/>
    </source>
</evidence>
<feature type="transmembrane region" description="Helical" evidence="5">
    <location>
        <begin position="236"/>
        <end position="257"/>
    </location>
</feature>
<dbReference type="CDD" id="cd06261">
    <property type="entry name" value="TM_PBP2"/>
    <property type="match status" value="1"/>
</dbReference>
<evidence type="ECO:0000256" key="5">
    <source>
        <dbReference type="RuleBase" id="RU363032"/>
    </source>
</evidence>
<dbReference type="InterPro" id="IPR000515">
    <property type="entry name" value="MetI-like"/>
</dbReference>
<dbReference type="Gene3D" id="1.10.3720.10">
    <property type="entry name" value="MetI-like"/>
    <property type="match status" value="2"/>
</dbReference>
<evidence type="ECO:0000259" key="6">
    <source>
        <dbReference type="PROSITE" id="PS50928"/>
    </source>
</evidence>
<keyword evidence="4 5" id="KW-0472">Membrane</keyword>
<keyword evidence="8" id="KW-1185">Reference proteome</keyword>
<accession>A0A7M2X5H3</accession>
<name>A0A7M2X5H3_9BACT</name>
<feature type="transmembrane region" description="Helical" evidence="5">
    <location>
        <begin position="278"/>
        <end position="298"/>
    </location>
</feature>
<feature type="transmembrane region" description="Helical" evidence="5">
    <location>
        <begin position="200"/>
        <end position="224"/>
    </location>
</feature>
<keyword evidence="3 5" id="KW-1133">Transmembrane helix</keyword>
<dbReference type="AlphaFoldDB" id="A0A7M2X5H3"/>
<comment type="similarity">
    <text evidence="5">Belongs to the binding-protein-dependent transport system permease family.</text>
</comment>
<feature type="transmembrane region" description="Helical" evidence="5">
    <location>
        <begin position="443"/>
        <end position="465"/>
    </location>
</feature>
<evidence type="ECO:0000256" key="2">
    <source>
        <dbReference type="ARBA" id="ARBA00022692"/>
    </source>
</evidence>
<evidence type="ECO:0000313" key="7">
    <source>
        <dbReference type="EMBL" id="QOV92301.1"/>
    </source>
</evidence>
<dbReference type="PROSITE" id="PS50928">
    <property type="entry name" value="ABC_TM1"/>
    <property type="match status" value="1"/>
</dbReference>
<feature type="transmembrane region" description="Helical" evidence="5">
    <location>
        <begin position="318"/>
        <end position="337"/>
    </location>
</feature>
<evidence type="ECO:0000313" key="8">
    <source>
        <dbReference type="Proteomes" id="UP000593765"/>
    </source>
</evidence>
<keyword evidence="2 5" id="KW-0812">Transmembrane</keyword>
<evidence type="ECO:0000256" key="4">
    <source>
        <dbReference type="ARBA" id="ARBA00023136"/>
    </source>
</evidence>
<dbReference type="GO" id="GO:0005886">
    <property type="term" value="C:plasma membrane"/>
    <property type="evidence" value="ECO:0007669"/>
    <property type="project" value="UniProtKB-SubCell"/>
</dbReference>
<dbReference type="Proteomes" id="UP000593765">
    <property type="component" value="Chromosome"/>
</dbReference>
<evidence type="ECO:0000256" key="3">
    <source>
        <dbReference type="ARBA" id="ARBA00022989"/>
    </source>
</evidence>
<dbReference type="GO" id="GO:0055085">
    <property type="term" value="P:transmembrane transport"/>
    <property type="evidence" value="ECO:0007669"/>
    <property type="project" value="InterPro"/>
</dbReference>
<feature type="transmembrane region" description="Helical" evidence="5">
    <location>
        <begin position="151"/>
        <end position="180"/>
    </location>
</feature>
<dbReference type="Pfam" id="PF00528">
    <property type="entry name" value="BPD_transp_1"/>
    <property type="match status" value="1"/>
</dbReference>
<keyword evidence="5" id="KW-0813">Transport</keyword>
<feature type="domain" description="ABC transmembrane type-1" evidence="6">
    <location>
        <begin position="155"/>
        <end position="462"/>
    </location>
</feature>
<dbReference type="Gene3D" id="2.40.50.100">
    <property type="match status" value="1"/>
</dbReference>
<dbReference type="KEGG" id="hbs:IPV69_01085"/>